<feature type="transmembrane region" description="Helical" evidence="7">
    <location>
        <begin position="104"/>
        <end position="127"/>
    </location>
</feature>
<evidence type="ECO:0000313" key="9">
    <source>
        <dbReference type="EMBL" id="TDX00354.1"/>
    </source>
</evidence>
<dbReference type="InterPro" id="IPR036259">
    <property type="entry name" value="MFS_trans_sf"/>
</dbReference>
<evidence type="ECO:0000256" key="1">
    <source>
        <dbReference type="ARBA" id="ARBA00004651"/>
    </source>
</evidence>
<evidence type="ECO:0000259" key="8">
    <source>
        <dbReference type="PROSITE" id="PS50850"/>
    </source>
</evidence>
<dbReference type="OrthoDB" id="783189at2"/>
<feature type="domain" description="Major facilitator superfamily (MFS) profile" evidence="8">
    <location>
        <begin position="15"/>
        <end position="181"/>
    </location>
</feature>
<evidence type="ECO:0000256" key="7">
    <source>
        <dbReference type="SAM" id="Phobius"/>
    </source>
</evidence>
<dbReference type="Gene3D" id="1.20.1720.10">
    <property type="entry name" value="Multidrug resistance protein D"/>
    <property type="match status" value="1"/>
</dbReference>
<keyword evidence="5 7" id="KW-1133">Transmembrane helix</keyword>
<comment type="caution">
    <text evidence="9">The sequence shown here is derived from an EMBL/GenBank/DDBJ whole genome shotgun (WGS) entry which is preliminary data.</text>
</comment>
<reference evidence="9 10" key="1">
    <citation type="submission" date="2019-03" db="EMBL/GenBank/DDBJ databases">
        <title>Genomic Encyclopedia of Type Strains, Phase IV (KMG-IV): sequencing the most valuable type-strain genomes for metagenomic binning, comparative biology and taxonomic classification.</title>
        <authorList>
            <person name="Goeker M."/>
        </authorList>
    </citation>
    <scope>NUCLEOTIDE SEQUENCE [LARGE SCALE GENOMIC DNA]</scope>
    <source>
        <strain evidence="9 10">DSM 100059</strain>
    </source>
</reference>
<proteinExistence type="predicted"/>
<dbReference type="EMBL" id="SODV01000001">
    <property type="protein sequence ID" value="TDX00354.1"/>
    <property type="molecule type" value="Genomic_DNA"/>
</dbReference>
<name>A0A4R8DQE1_9BACT</name>
<evidence type="ECO:0000256" key="2">
    <source>
        <dbReference type="ARBA" id="ARBA00022448"/>
    </source>
</evidence>
<keyword evidence="10" id="KW-1185">Reference proteome</keyword>
<feature type="transmembrane region" description="Helical" evidence="7">
    <location>
        <begin position="12"/>
        <end position="39"/>
    </location>
</feature>
<dbReference type="GO" id="GO:0022857">
    <property type="term" value="F:transmembrane transporter activity"/>
    <property type="evidence" value="ECO:0007669"/>
    <property type="project" value="InterPro"/>
</dbReference>
<feature type="transmembrane region" description="Helical" evidence="7">
    <location>
        <begin position="81"/>
        <end position="98"/>
    </location>
</feature>
<accession>A0A4R8DQE1</accession>
<evidence type="ECO:0000256" key="3">
    <source>
        <dbReference type="ARBA" id="ARBA00022475"/>
    </source>
</evidence>
<keyword evidence="6 7" id="KW-0472">Membrane</keyword>
<feature type="transmembrane region" description="Helical" evidence="7">
    <location>
        <begin position="139"/>
        <end position="159"/>
    </location>
</feature>
<dbReference type="SUPFAM" id="SSF103473">
    <property type="entry name" value="MFS general substrate transporter"/>
    <property type="match status" value="1"/>
</dbReference>
<evidence type="ECO:0000256" key="5">
    <source>
        <dbReference type="ARBA" id="ARBA00022989"/>
    </source>
</evidence>
<evidence type="ECO:0000256" key="4">
    <source>
        <dbReference type="ARBA" id="ARBA00022692"/>
    </source>
</evidence>
<dbReference type="PANTHER" id="PTHR42718">
    <property type="entry name" value="MAJOR FACILITATOR SUPERFAMILY MULTIDRUG TRANSPORTER MFSC"/>
    <property type="match status" value="1"/>
</dbReference>
<sequence>MTTTPALAGRREWVGLAILALPTLLISMDTTVLFLAIPAISASLEPNSTQLLWISDIYGFMQAGLLIIMGTIGDRIGQRKLLLMGASAFTGASVMAAFSPNAPLLILSRGLLGVAGATLLPTVVSLIRNMFYDEQQRTFALGCWTTCFSAGTMLGPLVGGGGLYHGARPEKAFQVVIRLFR</sequence>
<dbReference type="InterPro" id="IPR011701">
    <property type="entry name" value="MFS"/>
</dbReference>
<organism evidence="9 10">
    <name type="scientific">Dinghuibacter silviterrae</name>
    <dbReference type="NCBI Taxonomy" id="1539049"/>
    <lineage>
        <taxon>Bacteria</taxon>
        <taxon>Pseudomonadati</taxon>
        <taxon>Bacteroidota</taxon>
        <taxon>Chitinophagia</taxon>
        <taxon>Chitinophagales</taxon>
        <taxon>Chitinophagaceae</taxon>
        <taxon>Dinghuibacter</taxon>
    </lineage>
</organism>
<keyword evidence="3" id="KW-1003">Cell membrane</keyword>
<keyword evidence="2" id="KW-0813">Transport</keyword>
<keyword evidence="4 7" id="KW-0812">Transmembrane</keyword>
<comment type="subcellular location">
    <subcellularLocation>
        <location evidence="1">Cell membrane</location>
        <topology evidence="1">Multi-pass membrane protein</topology>
    </subcellularLocation>
</comment>
<dbReference type="AlphaFoldDB" id="A0A4R8DQE1"/>
<dbReference type="Proteomes" id="UP000294498">
    <property type="component" value="Unassembled WGS sequence"/>
</dbReference>
<gene>
    <name evidence="9" type="ORF">EDB95_1376</name>
</gene>
<protein>
    <submittedName>
        <fullName evidence="9">MFS transporter</fullName>
    </submittedName>
</protein>
<feature type="transmembrane region" description="Helical" evidence="7">
    <location>
        <begin position="51"/>
        <end position="69"/>
    </location>
</feature>
<dbReference type="PANTHER" id="PTHR42718:SF47">
    <property type="entry name" value="METHYL VIOLOGEN RESISTANCE PROTEIN SMVA"/>
    <property type="match status" value="1"/>
</dbReference>
<dbReference type="InterPro" id="IPR020846">
    <property type="entry name" value="MFS_dom"/>
</dbReference>
<dbReference type="PROSITE" id="PS50850">
    <property type="entry name" value="MFS"/>
    <property type="match status" value="1"/>
</dbReference>
<evidence type="ECO:0000313" key="10">
    <source>
        <dbReference type="Proteomes" id="UP000294498"/>
    </source>
</evidence>
<dbReference type="Pfam" id="PF07690">
    <property type="entry name" value="MFS_1"/>
    <property type="match status" value="1"/>
</dbReference>
<dbReference type="GO" id="GO:0005886">
    <property type="term" value="C:plasma membrane"/>
    <property type="evidence" value="ECO:0007669"/>
    <property type="project" value="UniProtKB-SubCell"/>
</dbReference>
<evidence type="ECO:0000256" key="6">
    <source>
        <dbReference type="ARBA" id="ARBA00023136"/>
    </source>
</evidence>